<dbReference type="Proteomes" id="UP000321562">
    <property type="component" value="Unassembled WGS sequence"/>
</dbReference>
<keyword evidence="2" id="KW-1185">Reference proteome</keyword>
<gene>
    <name evidence="1" type="ORF">FQV27_05645</name>
</gene>
<name>A0A5C6S575_9RHOB</name>
<dbReference type="AlphaFoldDB" id="A0A5C6S575"/>
<protein>
    <submittedName>
        <fullName evidence="1">Uncharacterized protein</fullName>
    </submittedName>
</protein>
<proteinExistence type="predicted"/>
<reference evidence="1 2" key="1">
    <citation type="submission" date="2019-08" db="EMBL/GenBank/DDBJ databases">
        <authorList>
            <person name="Ye J."/>
        </authorList>
    </citation>
    <scope>NUCLEOTIDE SEQUENCE [LARGE SCALE GENOMIC DNA]</scope>
    <source>
        <strain evidence="1 2">TK008</strain>
    </source>
</reference>
<comment type="caution">
    <text evidence="1">The sequence shown here is derived from an EMBL/GenBank/DDBJ whole genome shotgun (WGS) entry which is preliminary data.</text>
</comment>
<sequence length="203" mass="21975">MTFQTHPDLLPKFSTKESTTLPTVCADFAGADVALSEGQAQLVTPLGKNRQRFANSAPAYSDQVTVLGDSHSSIFAQRRLTYLFASAFETVEFAWNPTGNAGIPDLSASRNIVLEMSQRFLFPGSGRAVAPAIVRTPPASREASDVRAALARAIWRLGVDDASLPDDLVERNEMFLAGFDSHIGQAKKLEALLGAYGYKIVRN</sequence>
<dbReference type="OrthoDB" id="547419at2"/>
<evidence type="ECO:0000313" key="1">
    <source>
        <dbReference type="EMBL" id="TXB69605.1"/>
    </source>
</evidence>
<dbReference type="RefSeq" id="WP_147096895.1">
    <property type="nucleotide sequence ID" value="NZ_JBHUFH010000001.1"/>
</dbReference>
<organism evidence="1 2">
    <name type="scientific">Paracoccus aurantiacus</name>
    <dbReference type="NCBI Taxonomy" id="2599412"/>
    <lineage>
        <taxon>Bacteria</taxon>
        <taxon>Pseudomonadati</taxon>
        <taxon>Pseudomonadota</taxon>
        <taxon>Alphaproteobacteria</taxon>
        <taxon>Rhodobacterales</taxon>
        <taxon>Paracoccaceae</taxon>
        <taxon>Paracoccus</taxon>
    </lineage>
</organism>
<accession>A0A5C6S575</accession>
<dbReference type="EMBL" id="VOPL01000002">
    <property type="protein sequence ID" value="TXB69605.1"/>
    <property type="molecule type" value="Genomic_DNA"/>
</dbReference>
<evidence type="ECO:0000313" key="2">
    <source>
        <dbReference type="Proteomes" id="UP000321562"/>
    </source>
</evidence>